<evidence type="ECO:0000256" key="1">
    <source>
        <dbReference type="SAM" id="Phobius"/>
    </source>
</evidence>
<dbReference type="STRING" id="34475.A0A4Y9YNG1"/>
<evidence type="ECO:0000313" key="3">
    <source>
        <dbReference type="EMBL" id="TFY63410.1"/>
    </source>
</evidence>
<name>A0A4Y9YNG1_9APHY</name>
<evidence type="ECO:0000313" key="4">
    <source>
        <dbReference type="Proteomes" id="UP000298390"/>
    </source>
</evidence>
<keyword evidence="1" id="KW-0472">Membrane</keyword>
<evidence type="ECO:0000259" key="2">
    <source>
        <dbReference type="Pfam" id="PF20152"/>
    </source>
</evidence>
<proteinExistence type="predicted"/>
<dbReference type="PANTHER" id="PTHR40465">
    <property type="entry name" value="CHROMOSOME 1, WHOLE GENOME SHOTGUN SEQUENCE"/>
    <property type="match status" value="1"/>
</dbReference>
<organism evidence="3 4">
    <name type="scientific">Rhodofomes roseus</name>
    <dbReference type="NCBI Taxonomy" id="34475"/>
    <lineage>
        <taxon>Eukaryota</taxon>
        <taxon>Fungi</taxon>
        <taxon>Dikarya</taxon>
        <taxon>Basidiomycota</taxon>
        <taxon>Agaricomycotina</taxon>
        <taxon>Agaricomycetes</taxon>
        <taxon>Polyporales</taxon>
        <taxon>Rhodofomes</taxon>
    </lineage>
</organism>
<sequence>MAVVLNTYLNITLPLLTFIRLLCTLCCVIILHGIYWFTITNYGNTSAIQRSPWSVSLLTTMMSAVMTIVRLSVLTVVIRHTSDIFDRVFLTRVYKLYRAKPVLSPAIVLLIVLVALLSLADLGGAIAITVTFFQSIKLLGLTSIENLFTAMFSVGIAADVILTAMLCATLHRSRSGLQRTDSVINLLIMYTIRTGAIPCGCAIATLIAFVCSPESMIYAPFYVQTANCG</sequence>
<keyword evidence="1" id="KW-0812">Transmembrane</keyword>
<feature type="transmembrane region" description="Helical" evidence="1">
    <location>
        <begin position="183"/>
        <end position="210"/>
    </location>
</feature>
<keyword evidence="1" id="KW-1133">Transmembrane helix</keyword>
<dbReference type="InterPro" id="IPR045339">
    <property type="entry name" value="DUF6534"/>
</dbReference>
<feature type="transmembrane region" description="Helical" evidence="1">
    <location>
        <begin position="148"/>
        <end position="171"/>
    </location>
</feature>
<feature type="transmembrane region" description="Helical" evidence="1">
    <location>
        <begin position="57"/>
        <end position="81"/>
    </location>
</feature>
<protein>
    <recommendedName>
        <fullName evidence="2">DUF6534 domain-containing protein</fullName>
    </recommendedName>
</protein>
<dbReference type="AlphaFoldDB" id="A0A4Y9YNG1"/>
<feature type="transmembrane region" description="Helical" evidence="1">
    <location>
        <begin position="102"/>
        <end position="128"/>
    </location>
</feature>
<feature type="domain" description="DUF6534" evidence="2">
    <location>
        <begin position="156"/>
        <end position="223"/>
    </location>
</feature>
<dbReference type="Pfam" id="PF20152">
    <property type="entry name" value="DUF6534"/>
    <property type="match status" value="1"/>
</dbReference>
<dbReference type="PANTHER" id="PTHR40465:SF1">
    <property type="entry name" value="DUF6534 DOMAIN-CONTAINING PROTEIN"/>
    <property type="match status" value="1"/>
</dbReference>
<accession>A0A4Y9YNG1</accession>
<comment type="caution">
    <text evidence="3">The sequence shown here is derived from an EMBL/GenBank/DDBJ whole genome shotgun (WGS) entry which is preliminary data.</text>
</comment>
<feature type="transmembrane region" description="Helical" evidence="1">
    <location>
        <begin position="12"/>
        <end position="37"/>
    </location>
</feature>
<reference evidence="3 4" key="1">
    <citation type="submission" date="2019-01" db="EMBL/GenBank/DDBJ databases">
        <title>Genome sequencing of the rare red list fungi Fomitopsis rosea.</title>
        <authorList>
            <person name="Buettner E."/>
            <person name="Kellner H."/>
        </authorList>
    </citation>
    <scope>NUCLEOTIDE SEQUENCE [LARGE SCALE GENOMIC DNA]</scope>
    <source>
        <strain evidence="3 4">DSM 105464</strain>
    </source>
</reference>
<gene>
    <name evidence="3" type="ORF">EVJ58_g3269</name>
</gene>
<dbReference type="EMBL" id="SEKV01000131">
    <property type="protein sequence ID" value="TFY63410.1"/>
    <property type="molecule type" value="Genomic_DNA"/>
</dbReference>
<dbReference type="Proteomes" id="UP000298390">
    <property type="component" value="Unassembled WGS sequence"/>
</dbReference>